<keyword evidence="1" id="KW-0479">Metal-binding</keyword>
<evidence type="ECO:0000313" key="4">
    <source>
        <dbReference type="EMBL" id="RID81498.1"/>
    </source>
</evidence>
<proteinExistence type="predicted"/>
<feature type="domain" description="EfeO-type cupredoxin-like" evidence="3">
    <location>
        <begin position="39"/>
        <end position="128"/>
    </location>
</feature>
<dbReference type="PANTHER" id="PTHR38439:SF3">
    <property type="entry name" value="COPPER-RESISTANT CUPROPROTEIN COPI"/>
    <property type="match status" value="1"/>
</dbReference>
<dbReference type="EMBL" id="QWVT01000061">
    <property type="protein sequence ID" value="RID81498.1"/>
    <property type="molecule type" value="Genomic_DNA"/>
</dbReference>
<accession>A0A398AXM0</accession>
<dbReference type="AlphaFoldDB" id="A0A398AXM0"/>
<protein>
    <submittedName>
        <fullName evidence="4">Cupredoxin domain-containing protein</fullName>
    </submittedName>
</protein>
<keyword evidence="2" id="KW-0186">Copper</keyword>
<dbReference type="InterPro" id="IPR028096">
    <property type="entry name" value="EfeO_Cupredoxin"/>
</dbReference>
<sequence length="129" mass="14304">MFVKKCLTGLVVLLAMIVVVNTAGSLGVFAESGVVTQPMETVKDIEVVLNDDYFNPKVITISYGRTTTLILKNKGKKEHTFTVEKLRIDAEVQPGKEKTITVKPKKPGTYELICRHHFNEGMVGKVIVK</sequence>
<comment type="caution">
    <text evidence="4">The sequence shown here is derived from an EMBL/GenBank/DDBJ whole genome shotgun (WGS) entry which is preliminary data.</text>
</comment>
<evidence type="ECO:0000256" key="1">
    <source>
        <dbReference type="ARBA" id="ARBA00022723"/>
    </source>
</evidence>
<keyword evidence="5" id="KW-1185">Reference proteome</keyword>
<reference evidence="4 5" key="1">
    <citation type="submission" date="2018-08" db="EMBL/GenBank/DDBJ databases">
        <title>Bacillus jemisoniae sp. nov., Bacillus chryseoplanitiae sp. nov., Bacillus resnikiae sp. nov., and Bacillus frankliniae sp. nov., isolated from Viking spacecraft and associated surfaces.</title>
        <authorList>
            <person name="Seuylemezian A."/>
            <person name="Vaishampayan P."/>
        </authorList>
    </citation>
    <scope>NUCLEOTIDE SEQUENCE [LARGE SCALE GENOMIC DNA]</scope>
    <source>
        <strain evidence="4 5">JJ-247</strain>
    </source>
</reference>
<organism evidence="4 5">
    <name type="scientific">Mesobacillus zeae</name>
    <dbReference type="NCBI Taxonomy" id="1917180"/>
    <lineage>
        <taxon>Bacteria</taxon>
        <taxon>Bacillati</taxon>
        <taxon>Bacillota</taxon>
        <taxon>Bacilli</taxon>
        <taxon>Bacillales</taxon>
        <taxon>Bacillaceae</taxon>
        <taxon>Mesobacillus</taxon>
    </lineage>
</organism>
<gene>
    <name evidence="4" type="ORF">D1970_21585</name>
</gene>
<dbReference type="RefSeq" id="WP_119114905.1">
    <property type="nucleotide sequence ID" value="NZ_CBCSEO010000044.1"/>
</dbReference>
<evidence type="ECO:0000313" key="5">
    <source>
        <dbReference type="Proteomes" id="UP000265816"/>
    </source>
</evidence>
<dbReference type="PANTHER" id="PTHR38439">
    <property type="entry name" value="AURACYANIN-B"/>
    <property type="match status" value="1"/>
</dbReference>
<dbReference type="InterPro" id="IPR050845">
    <property type="entry name" value="Cu-binding_ET"/>
</dbReference>
<dbReference type="Proteomes" id="UP000265816">
    <property type="component" value="Unassembled WGS sequence"/>
</dbReference>
<evidence type="ECO:0000259" key="3">
    <source>
        <dbReference type="Pfam" id="PF13473"/>
    </source>
</evidence>
<dbReference type="GO" id="GO:0046872">
    <property type="term" value="F:metal ion binding"/>
    <property type="evidence" value="ECO:0007669"/>
    <property type="project" value="UniProtKB-KW"/>
</dbReference>
<dbReference type="Pfam" id="PF13473">
    <property type="entry name" value="Cupredoxin_1"/>
    <property type="match status" value="1"/>
</dbReference>
<evidence type="ECO:0000256" key="2">
    <source>
        <dbReference type="ARBA" id="ARBA00023008"/>
    </source>
</evidence>
<dbReference type="OrthoDB" id="9816061at2"/>
<dbReference type="Gene3D" id="2.60.40.420">
    <property type="entry name" value="Cupredoxins - blue copper proteins"/>
    <property type="match status" value="1"/>
</dbReference>
<dbReference type="InterPro" id="IPR008972">
    <property type="entry name" value="Cupredoxin"/>
</dbReference>
<dbReference type="SUPFAM" id="SSF49503">
    <property type="entry name" value="Cupredoxins"/>
    <property type="match status" value="1"/>
</dbReference>
<name>A0A398AXM0_9BACI</name>